<organism evidence="3 4">
    <name type="scientific">Ambispora leptoticha</name>
    <dbReference type="NCBI Taxonomy" id="144679"/>
    <lineage>
        <taxon>Eukaryota</taxon>
        <taxon>Fungi</taxon>
        <taxon>Fungi incertae sedis</taxon>
        <taxon>Mucoromycota</taxon>
        <taxon>Glomeromycotina</taxon>
        <taxon>Glomeromycetes</taxon>
        <taxon>Archaeosporales</taxon>
        <taxon>Ambisporaceae</taxon>
        <taxon>Ambispora</taxon>
    </lineage>
</organism>
<dbReference type="GO" id="GO:0005886">
    <property type="term" value="C:plasma membrane"/>
    <property type="evidence" value="ECO:0007669"/>
    <property type="project" value="TreeGrafter"/>
</dbReference>
<evidence type="ECO:0000313" key="3">
    <source>
        <dbReference type="EMBL" id="CAG8741984.1"/>
    </source>
</evidence>
<proteinExistence type="predicted"/>
<feature type="transmembrane region" description="Helical" evidence="2">
    <location>
        <begin position="70"/>
        <end position="87"/>
    </location>
</feature>
<dbReference type="Proteomes" id="UP000789508">
    <property type="component" value="Unassembled WGS sequence"/>
</dbReference>
<dbReference type="EMBL" id="CAJVPS010035779">
    <property type="protein sequence ID" value="CAG8741984.1"/>
    <property type="molecule type" value="Genomic_DNA"/>
</dbReference>
<feature type="transmembrane region" description="Helical" evidence="2">
    <location>
        <begin position="30"/>
        <end position="50"/>
    </location>
</feature>
<feature type="non-terminal residue" evidence="3">
    <location>
        <position position="1"/>
    </location>
</feature>
<comment type="caution">
    <text evidence="3">The sequence shown here is derived from an EMBL/GenBank/DDBJ whole genome shotgun (WGS) entry which is preliminary data.</text>
</comment>
<feature type="transmembrane region" description="Helical" evidence="2">
    <location>
        <begin position="131"/>
        <end position="153"/>
    </location>
</feature>
<evidence type="ECO:0000313" key="4">
    <source>
        <dbReference type="Proteomes" id="UP000789508"/>
    </source>
</evidence>
<dbReference type="InterPro" id="IPR031155">
    <property type="entry name" value="DUR"/>
</dbReference>
<accession>A0A9N9IMJ0</accession>
<sequence length="231" mass="26012">LGYMYLLMGIISSPAVFPVAFTITWKKQSAMAAIVSSIVGVICGIIAWLVTAKKLFDEITIQSTGDNYPIVSILVPLIITVIWSSIFPDNFDFDITRTELKVLTDDEVNDTYKDVDPAETDPVRLKKAFQFALWCSIILTIILVILWPLPMYFSRYVFSRPFFTFWVAISMIWAICGAIAVAIFPVVEARQSIFRVIKGVFLDITRRGTGSVDEIVEVKHDTVNNEKVTKV</sequence>
<reference evidence="3" key="1">
    <citation type="submission" date="2021-06" db="EMBL/GenBank/DDBJ databases">
        <authorList>
            <person name="Kallberg Y."/>
            <person name="Tangrot J."/>
            <person name="Rosling A."/>
        </authorList>
    </citation>
    <scope>NUCLEOTIDE SEQUENCE</scope>
    <source>
        <strain evidence="3">FL130A</strain>
    </source>
</reference>
<feature type="transmembrane region" description="Helical" evidence="2">
    <location>
        <begin position="165"/>
        <end position="187"/>
    </location>
</feature>
<keyword evidence="1" id="KW-0813">Transport</keyword>
<dbReference type="AlphaFoldDB" id="A0A9N9IMJ0"/>
<dbReference type="InterPro" id="IPR038377">
    <property type="entry name" value="Na/Glc_symporter_sf"/>
</dbReference>
<dbReference type="GO" id="GO:0015204">
    <property type="term" value="F:urea transmembrane transporter activity"/>
    <property type="evidence" value="ECO:0007669"/>
    <property type="project" value="InterPro"/>
</dbReference>
<keyword evidence="2" id="KW-0472">Membrane</keyword>
<evidence type="ECO:0000256" key="2">
    <source>
        <dbReference type="SAM" id="Phobius"/>
    </source>
</evidence>
<feature type="transmembrane region" description="Helical" evidence="2">
    <location>
        <begin position="6"/>
        <end position="23"/>
    </location>
</feature>
<gene>
    <name evidence="3" type="ORF">ALEPTO_LOCUS12982</name>
</gene>
<name>A0A9N9IMJ0_9GLOM</name>
<keyword evidence="2" id="KW-1133">Transmembrane helix</keyword>
<dbReference type="PANTHER" id="PTHR46154:SF4">
    <property type="entry name" value="UREA ACTIVE TRANSPORTER"/>
    <property type="match status" value="1"/>
</dbReference>
<protein>
    <submittedName>
        <fullName evidence="3">14268_t:CDS:1</fullName>
    </submittedName>
</protein>
<keyword evidence="4" id="KW-1185">Reference proteome</keyword>
<evidence type="ECO:0000256" key="1">
    <source>
        <dbReference type="ARBA" id="ARBA00022448"/>
    </source>
</evidence>
<dbReference type="OrthoDB" id="6132759at2759"/>
<dbReference type="PANTHER" id="PTHR46154">
    <property type="match status" value="1"/>
</dbReference>
<dbReference type="Gene3D" id="1.20.1730.10">
    <property type="entry name" value="Sodium/glucose cotransporter"/>
    <property type="match status" value="1"/>
</dbReference>
<keyword evidence="2" id="KW-0812">Transmembrane</keyword>